<name>A0A418ZVG0_9RHOB</name>
<dbReference type="Proteomes" id="UP000283587">
    <property type="component" value="Unassembled WGS sequence"/>
</dbReference>
<dbReference type="AlphaFoldDB" id="A0A418ZVG0"/>
<accession>A0A418ZVG0</accession>
<evidence type="ECO:0000313" key="2">
    <source>
        <dbReference type="Proteomes" id="UP000283587"/>
    </source>
</evidence>
<organism evidence="1 2">
    <name type="scientific">Paracoccus siganidrum</name>
    <dbReference type="NCBI Taxonomy" id="1276757"/>
    <lineage>
        <taxon>Bacteria</taxon>
        <taxon>Pseudomonadati</taxon>
        <taxon>Pseudomonadota</taxon>
        <taxon>Alphaproteobacteria</taxon>
        <taxon>Rhodobacterales</taxon>
        <taxon>Paracoccaceae</taxon>
        <taxon>Paracoccus</taxon>
    </lineage>
</organism>
<protein>
    <recommendedName>
        <fullName evidence="3">HEPN domain-containing protein</fullName>
    </recommendedName>
</protein>
<dbReference type="EMBL" id="QZEW01000147">
    <property type="protein sequence ID" value="RJL02357.1"/>
    <property type="molecule type" value="Genomic_DNA"/>
</dbReference>
<proteinExistence type="predicted"/>
<evidence type="ECO:0008006" key="3">
    <source>
        <dbReference type="Google" id="ProtNLM"/>
    </source>
</evidence>
<gene>
    <name evidence="1" type="ORF">D3P05_21760</name>
</gene>
<dbReference type="OrthoDB" id="8023766at2"/>
<keyword evidence="2" id="KW-1185">Reference proteome</keyword>
<evidence type="ECO:0000313" key="1">
    <source>
        <dbReference type="EMBL" id="RJL02357.1"/>
    </source>
</evidence>
<sequence>MAKTSNCGDESRTTAMGLFNYAHSYWVSAAVLEKSPREVTHKDAPVDYLYYHAIELYLKSYLRLKGYSLADLKKLGHSIPKLHDRAISEGLPANAEDREVIAMIPANYLPSRYIQTGAFSKARPEALWGVCRLLHEDIEPAVNVASGVSRRRHIPYIEDDDN</sequence>
<dbReference type="RefSeq" id="WP_122449356.1">
    <property type="nucleotide sequence ID" value="NZ_QNRC01000027.1"/>
</dbReference>
<reference evidence="2" key="1">
    <citation type="submission" date="2018-09" db="EMBL/GenBank/DDBJ databases">
        <title>Paracoccus onubensis nov. sp. a moderate halophilic bacterium isolated from Gruta de las Maravillas (Aracena, Spain).</title>
        <authorList>
            <person name="Jurado V."/>
            <person name="Gutierrez-Patricio S."/>
            <person name="Gonzalez-Pimentel J.L."/>
            <person name="Miller A.Z."/>
            <person name="Laiz L."/>
            <person name="Saiz-Jimenez C."/>
        </authorList>
    </citation>
    <scope>NUCLEOTIDE SEQUENCE [LARGE SCALE GENOMIC DNA]</scope>
    <source>
        <strain evidence="2">DSM 26381</strain>
    </source>
</reference>
<comment type="caution">
    <text evidence="1">The sequence shown here is derived from an EMBL/GenBank/DDBJ whole genome shotgun (WGS) entry which is preliminary data.</text>
</comment>
<dbReference type="SUPFAM" id="SSF81593">
    <property type="entry name" value="Nucleotidyltransferase substrate binding subunit/domain"/>
    <property type="match status" value="1"/>
</dbReference>